<dbReference type="EMBL" id="JAGGJA010000008">
    <property type="protein sequence ID" value="MCW9707861.1"/>
    <property type="molecule type" value="Genomic_DNA"/>
</dbReference>
<feature type="domain" description="Response regulatory" evidence="7">
    <location>
        <begin position="5"/>
        <end position="121"/>
    </location>
</feature>
<evidence type="ECO:0000256" key="2">
    <source>
        <dbReference type="ARBA" id="ARBA00023015"/>
    </source>
</evidence>
<gene>
    <name evidence="8" type="ORF">J6I44_13410</name>
</gene>
<accession>A0ABT3PPT3</accession>
<dbReference type="PRINTS" id="PR00038">
    <property type="entry name" value="HTHLUXR"/>
</dbReference>
<dbReference type="Gene3D" id="3.40.50.2300">
    <property type="match status" value="1"/>
</dbReference>
<dbReference type="PANTHER" id="PTHR43214:SF41">
    <property type="entry name" value="NITRATE_NITRITE RESPONSE REGULATOR PROTEIN NARP"/>
    <property type="match status" value="1"/>
</dbReference>
<dbReference type="InterPro" id="IPR001789">
    <property type="entry name" value="Sig_transdc_resp-reg_receiver"/>
</dbReference>
<organism evidence="8 9">
    <name type="scientific">Fodinibius salsisoli</name>
    <dbReference type="NCBI Taxonomy" id="2820877"/>
    <lineage>
        <taxon>Bacteria</taxon>
        <taxon>Pseudomonadati</taxon>
        <taxon>Balneolota</taxon>
        <taxon>Balneolia</taxon>
        <taxon>Balneolales</taxon>
        <taxon>Balneolaceae</taxon>
        <taxon>Fodinibius</taxon>
    </lineage>
</organism>
<evidence type="ECO:0000256" key="1">
    <source>
        <dbReference type="ARBA" id="ARBA00022553"/>
    </source>
</evidence>
<dbReference type="RefSeq" id="WP_265766650.1">
    <property type="nucleotide sequence ID" value="NZ_JAGGJA010000008.1"/>
</dbReference>
<keyword evidence="4" id="KW-0804">Transcription</keyword>
<evidence type="ECO:0000256" key="4">
    <source>
        <dbReference type="ARBA" id="ARBA00023163"/>
    </source>
</evidence>
<keyword evidence="9" id="KW-1185">Reference proteome</keyword>
<reference evidence="8 9" key="1">
    <citation type="submission" date="2021-03" db="EMBL/GenBank/DDBJ databases">
        <title>Aliifodinibius sp. nov., a new bacterium isolated from saline soil.</title>
        <authorList>
            <person name="Galisteo C."/>
            <person name="De La Haba R."/>
            <person name="Sanchez-Porro C."/>
            <person name="Ventosa A."/>
        </authorList>
    </citation>
    <scope>NUCLEOTIDE SEQUENCE [LARGE SCALE GENOMIC DNA]</scope>
    <source>
        <strain evidence="8 9">1BSP15-2V2</strain>
    </source>
</reference>
<sequence>MTPISVLIAEDHEIVRYGISTYLSSAEDITIVGEASSGDECLTLFKKTKPDLCLLDISMPHKDGIEAARLIRKIDQEVKILILSMHTDRQKLTDVLKAGIDGYLLKNIEKADILHGIRAIMRGHQVFSKPIAEMMITSFLDQEIPPDPDIQTDISKREQEILELIVKGMTSKEIAQELYISPRTVDTHRSNLMEKLDLHNTADLVRFAITHKLVRLT</sequence>
<dbReference type="PROSITE" id="PS00622">
    <property type="entry name" value="HTH_LUXR_1"/>
    <property type="match status" value="1"/>
</dbReference>
<evidence type="ECO:0000313" key="8">
    <source>
        <dbReference type="EMBL" id="MCW9707861.1"/>
    </source>
</evidence>
<keyword evidence="3" id="KW-0238">DNA-binding</keyword>
<dbReference type="CDD" id="cd06170">
    <property type="entry name" value="LuxR_C_like"/>
    <property type="match status" value="1"/>
</dbReference>
<dbReference type="SUPFAM" id="SSF52172">
    <property type="entry name" value="CheY-like"/>
    <property type="match status" value="1"/>
</dbReference>
<dbReference type="Proteomes" id="UP001207918">
    <property type="component" value="Unassembled WGS sequence"/>
</dbReference>
<dbReference type="InterPro" id="IPR016032">
    <property type="entry name" value="Sig_transdc_resp-reg_C-effctor"/>
</dbReference>
<keyword evidence="1 5" id="KW-0597">Phosphoprotein</keyword>
<evidence type="ECO:0000256" key="3">
    <source>
        <dbReference type="ARBA" id="ARBA00023125"/>
    </source>
</evidence>
<dbReference type="PROSITE" id="PS50110">
    <property type="entry name" value="RESPONSE_REGULATORY"/>
    <property type="match status" value="1"/>
</dbReference>
<evidence type="ECO:0000313" key="9">
    <source>
        <dbReference type="Proteomes" id="UP001207918"/>
    </source>
</evidence>
<feature type="modified residue" description="4-aspartylphosphate" evidence="5">
    <location>
        <position position="56"/>
    </location>
</feature>
<dbReference type="PANTHER" id="PTHR43214">
    <property type="entry name" value="TWO-COMPONENT RESPONSE REGULATOR"/>
    <property type="match status" value="1"/>
</dbReference>
<comment type="caution">
    <text evidence="8">The sequence shown here is derived from an EMBL/GenBank/DDBJ whole genome shotgun (WGS) entry which is preliminary data.</text>
</comment>
<dbReference type="PROSITE" id="PS50043">
    <property type="entry name" value="HTH_LUXR_2"/>
    <property type="match status" value="1"/>
</dbReference>
<proteinExistence type="predicted"/>
<dbReference type="InterPro" id="IPR039420">
    <property type="entry name" value="WalR-like"/>
</dbReference>
<dbReference type="SMART" id="SM00421">
    <property type="entry name" value="HTH_LUXR"/>
    <property type="match status" value="1"/>
</dbReference>
<dbReference type="Pfam" id="PF00072">
    <property type="entry name" value="Response_reg"/>
    <property type="match status" value="1"/>
</dbReference>
<dbReference type="SMART" id="SM00448">
    <property type="entry name" value="REC"/>
    <property type="match status" value="1"/>
</dbReference>
<dbReference type="InterPro" id="IPR058245">
    <property type="entry name" value="NreC/VraR/RcsB-like_REC"/>
</dbReference>
<feature type="domain" description="HTH luxR-type" evidence="6">
    <location>
        <begin position="147"/>
        <end position="212"/>
    </location>
</feature>
<protein>
    <submittedName>
        <fullName evidence="8">Response regulator transcription factor</fullName>
    </submittedName>
</protein>
<evidence type="ECO:0000259" key="6">
    <source>
        <dbReference type="PROSITE" id="PS50043"/>
    </source>
</evidence>
<dbReference type="CDD" id="cd17535">
    <property type="entry name" value="REC_NarL-like"/>
    <property type="match status" value="1"/>
</dbReference>
<keyword evidence="2" id="KW-0805">Transcription regulation</keyword>
<evidence type="ECO:0000256" key="5">
    <source>
        <dbReference type="PROSITE-ProRule" id="PRU00169"/>
    </source>
</evidence>
<name>A0ABT3PPT3_9BACT</name>
<evidence type="ECO:0000259" key="7">
    <source>
        <dbReference type="PROSITE" id="PS50110"/>
    </source>
</evidence>
<dbReference type="SUPFAM" id="SSF46894">
    <property type="entry name" value="C-terminal effector domain of the bipartite response regulators"/>
    <property type="match status" value="1"/>
</dbReference>
<dbReference type="InterPro" id="IPR000792">
    <property type="entry name" value="Tscrpt_reg_LuxR_C"/>
</dbReference>
<dbReference type="InterPro" id="IPR011006">
    <property type="entry name" value="CheY-like_superfamily"/>
</dbReference>
<dbReference type="Pfam" id="PF00196">
    <property type="entry name" value="GerE"/>
    <property type="match status" value="1"/>
</dbReference>